<keyword evidence="1" id="KW-1133">Transmembrane helix</keyword>
<proteinExistence type="predicted"/>
<dbReference type="EMBL" id="BMOY01000023">
    <property type="protein sequence ID" value="GGJ07753.1"/>
    <property type="molecule type" value="Genomic_DNA"/>
</dbReference>
<comment type="caution">
    <text evidence="3">The sequence shown here is derived from an EMBL/GenBank/DDBJ whole genome shotgun (WGS) entry which is preliminary data.</text>
</comment>
<name>A0A917KCY5_9BACL</name>
<evidence type="ECO:0000313" key="3">
    <source>
        <dbReference type="EMBL" id="GGJ07753.1"/>
    </source>
</evidence>
<accession>A0A917KCY5</accession>
<dbReference type="Pfam" id="PF18920">
    <property type="entry name" value="DUF5671"/>
    <property type="match status" value="1"/>
</dbReference>
<reference evidence="3" key="1">
    <citation type="journal article" date="2014" name="Int. J. Syst. Evol. Microbiol.">
        <title>Complete genome sequence of Corynebacterium casei LMG S-19264T (=DSM 44701T), isolated from a smear-ripened cheese.</title>
        <authorList>
            <consortium name="US DOE Joint Genome Institute (JGI-PGF)"/>
            <person name="Walter F."/>
            <person name="Albersmeier A."/>
            <person name="Kalinowski J."/>
            <person name="Ruckert C."/>
        </authorList>
    </citation>
    <scope>NUCLEOTIDE SEQUENCE</scope>
    <source>
        <strain evidence="3">JCM 18487</strain>
    </source>
</reference>
<keyword evidence="1" id="KW-0812">Transmembrane</keyword>
<sequence length="81" mass="9325">MNRFSFKHLYLYVICAVTLLIGIFSVFGLTQHIVNLAFPDASQPPTGNLYEQRGIVQNLVQIAVVTPIYLYHWKWARRSDA</sequence>
<evidence type="ECO:0000256" key="1">
    <source>
        <dbReference type="SAM" id="Phobius"/>
    </source>
</evidence>
<keyword evidence="1" id="KW-0472">Membrane</keyword>
<feature type="transmembrane region" description="Helical" evidence="1">
    <location>
        <begin position="54"/>
        <end position="71"/>
    </location>
</feature>
<dbReference type="AlphaFoldDB" id="A0A917KCY5"/>
<feature type="domain" description="DUF5671" evidence="2">
    <location>
        <begin position="9"/>
        <end position="79"/>
    </location>
</feature>
<reference evidence="3" key="2">
    <citation type="submission" date="2020-09" db="EMBL/GenBank/DDBJ databases">
        <authorList>
            <person name="Sun Q."/>
            <person name="Ohkuma M."/>
        </authorList>
    </citation>
    <scope>NUCLEOTIDE SEQUENCE</scope>
    <source>
        <strain evidence="3">JCM 18487</strain>
    </source>
</reference>
<dbReference type="InterPro" id="IPR043728">
    <property type="entry name" value="DUF5671"/>
</dbReference>
<organism evidence="3 4">
    <name type="scientific">Alicyclobacillus cellulosilyticus</name>
    <dbReference type="NCBI Taxonomy" id="1003997"/>
    <lineage>
        <taxon>Bacteria</taxon>
        <taxon>Bacillati</taxon>
        <taxon>Bacillota</taxon>
        <taxon>Bacilli</taxon>
        <taxon>Bacillales</taxon>
        <taxon>Alicyclobacillaceae</taxon>
        <taxon>Alicyclobacillus</taxon>
    </lineage>
</organism>
<evidence type="ECO:0000313" key="4">
    <source>
        <dbReference type="Proteomes" id="UP000637695"/>
    </source>
</evidence>
<keyword evidence="4" id="KW-1185">Reference proteome</keyword>
<protein>
    <recommendedName>
        <fullName evidence="2">DUF5671 domain-containing protein</fullName>
    </recommendedName>
</protein>
<dbReference type="RefSeq" id="WP_188882308.1">
    <property type="nucleotide sequence ID" value="NZ_BMOY01000023.1"/>
</dbReference>
<gene>
    <name evidence="3" type="ORF">GCM10010885_16050</name>
</gene>
<evidence type="ECO:0000259" key="2">
    <source>
        <dbReference type="Pfam" id="PF18920"/>
    </source>
</evidence>
<feature type="transmembrane region" description="Helical" evidence="1">
    <location>
        <begin position="9"/>
        <end position="34"/>
    </location>
</feature>
<dbReference type="Proteomes" id="UP000637695">
    <property type="component" value="Unassembled WGS sequence"/>
</dbReference>